<evidence type="ECO:0000256" key="1">
    <source>
        <dbReference type="ARBA" id="ARBA00022574"/>
    </source>
</evidence>
<feature type="domain" description="WDR90/POC16 second beta-propeller" evidence="5">
    <location>
        <begin position="246"/>
        <end position="376"/>
    </location>
</feature>
<keyword evidence="7" id="KW-1185">Reference proteome</keyword>
<protein>
    <recommendedName>
        <fullName evidence="5">WDR90/POC16 second beta-propeller domain-containing protein</fullName>
    </recommendedName>
</protein>
<dbReference type="InterPro" id="IPR050630">
    <property type="entry name" value="WD_repeat_EMAP"/>
</dbReference>
<dbReference type="PROSITE" id="PS00678">
    <property type="entry name" value="WD_REPEATS_1"/>
    <property type="match status" value="1"/>
</dbReference>
<dbReference type="Pfam" id="PF23393">
    <property type="entry name" value="Beta-prop_WDR90_POC16_2nd"/>
    <property type="match status" value="1"/>
</dbReference>
<dbReference type="eggNOG" id="KOG0266">
    <property type="taxonomic scope" value="Eukaryota"/>
</dbReference>
<dbReference type="HOGENOM" id="CLU_652880_0_0_1"/>
<keyword evidence="2" id="KW-0677">Repeat</keyword>
<proteinExistence type="predicted"/>
<dbReference type="EnsemblProtists" id="EOD41777">
    <property type="protein sequence ID" value="EOD41777"/>
    <property type="gene ID" value="EMIHUDRAFT_194291"/>
</dbReference>
<dbReference type="InterPro" id="IPR015943">
    <property type="entry name" value="WD40/YVTN_repeat-like_dom_sf"/>
</dbReference>
<dbReference type="GeneID" id="17287047"/>
<dbReference type="SMART" id="SM00320">
    <property type="entry name" value="WD40"/>
    <property type="match status" value="5"/>
</dbReference>
<dbReference type="STRING" id="2903.R1E2Y1"/>
<dbReference type="InterPro" id="IPR001680">
    <property type="entry name" value="WD40_rpt"/>
</dbReference>
<evidence type="ECO:0000313" key="6">
    <source>
        <dbReference type="EnsemblProtists" id="EOD41777"/>
    </source>
</evidence>
<evidence type="ECO:0000313" key="7">
    <source>
        <dbReference type="Proteomes" id="UP000013827"/>
    </source>
</evidence>
<feature type="region of interest" description="Disordered" evidence="4">
    <location>
        <begin position="380"/>
        <end position="403"/>
    </location>
</feature>
<dbReference type="InterPro" id="IPR036322">
    <property type="entry name" value="WD40_repeat_dom_sf"/>
</dbReference>
<dbReference type="AlphaFoldDB" id="A0A0D3L192"/>
<dbReference type="InterPro" id="IPR055441">
    <property type="entry name" value="Beta-prop_WDR90_POC16_2nd"/>
</dbReference>
<dbReference type="PaxDb" id="2903-EOD41777"/>
<sequence>MHALALSHDGTRLAAVGKDHRARQMLALWDISAADAPVPAVELVDAKVTLHHVRRLAFVPPAGGSAEEPQLASCGFESVRFWRVKRGKLHCCGLPLQHHEGEMLLDLAFDPPPASPDEEAAAPDRPPVRMLVSSSGGKLFQVDPLARRLEYVFALHDGPIDALALGRGFAVTGGADGKLCAWRLDFGACWLERELEGPVVALSPSPDGLKLLAGTRRGAVGLLDFASGQLAPLLRAHTDFICAVASDPHNRELATASCDGTVRVWELDGAAPQLVEFEVPGGCARSVAYHPADYSLACGFDDGTVRVFDIGSTSLLAEHRQHRGRVLALAHARGARRLFSAASDGSLVAYDSAHQPPPCPLARVVEAAVARLAERMARLEASDRLPSHQTAQEGAATASQTRIEAAASFPAEAAASCSSQR</sequence>
<evidence type="ECO:0000256" key="4">
    <source>
        <dbReference type="SAM" id="MobiDB-lite"/>
    </source>
</evidence>
<dbReference type="GO" id="GO:0005929">
    <property type="term" value="C:cilium"/>
    <property type="evidence" value="ECO:0007669"/>
    <property type="project" value="UniProtKB-ARBA"/>
</dbReference>
<dbReference type="SUPFAM" id="SSF50978">
    <property type="entry name" value="WD40 repeat-like"/>
    <property type="match status" value="1"/>
</dbReference>
<organism evidence="6 7">
    <name type="scientific">Emiliania huxleyi (strain CCMP1516)</name>
    <dbReference type="NCBI Taxonomy" id="280463"/>
    <lineage>
        <taxon>Eukaryota</taxon>
        <taxon>Haptista</taxon>
        <taxon>Haptophyta</taxon>
        <taxon>Prymnesiophyceae</taxon>
        <taxon>Isochrysidales</taxon>
        <taxon>Noelaerhabdaceae</taxon>
        <taxon>Emiliania</taxon>
    </lineage>
</organism>
<feature type="compositionally biased region" description="Polar residues" evidence="4">
    <location>
        <begin position="387"/>
        <end position="402"/>
    </location>
</feature>
<keyword evidence="1 3" id="KW-0853">WD repeat</keyword>
<accession>A0A0D3L192</accession>
<dbReference type="PROSITE" id="PS50294">
    <property type="entry name" value="WD_REPEATS_REGION"/>
    <property type="match status" value="1"/>
</dbReference>
<reference evidence="7" key="1">
    <citation type="journal article" date="2013" name="Nature">
        <title>Pan genome of the phytoplankton Emiliania underpins its global distribution.</title>
        <authorList>
            <person name="Read B.A."/>
            <person name="Kegel J."/>
            <person name="Klute M.J."/>
            <person name="Kuo A."/>
            <person name="Lefebvre S.C."/>
            <person name="Maumus F."/>
            <person name="Mayer C."/>
            <person name="Miller J."/>
            <person name="Monier A."/>
            <person name="Salamov A."/>
            <person name="Young J."/>
            <person name="Aguilar M."/>
            <person name="Claverie J.M."/>
            <person name="Frickenhaus S."/>
            <person name="Gonzalez K."/>
            <person name="Herman E.K."/>
            <person name="Lin Y.C."/>
            <person name="Napier J."/>
            <person name="Ogata H."/>
            <person name="Sarno A.F."/>
            <person name="Shmutz J."/>
            <person name="Schroeder D."/>
            <person name="de Vargas C."/>
            <person name="Verret F."/>
            <person name="von Dassow P."/>
            <person name="Valentin K."/>
            <person name="Van de Peer Y."/>
            <person name="Wheeler G."/>
            <person name="Dacks J.B."/>
            <person name="Delwiche C.F."/>
            <person name="Dyhrman S.T."/>
            <person name="Glockner G."/>
            <person name="John U."/>
            <person name="Richards T."/>
            <person name="Worden A.Z."/>
            <person name="Zhang X."/>
            <person name="Grigoriev I.V."/>
            <person name="Allen A.E."/>
            <person name="Bidle K."/>
            <person name="Borodovsky M."/>
            <person name="Bowler C."/>
            <person name="Brownlee C."/>
            <person name="Cock J.M."/>
            <person name="Elias M."/>
            <person name="Gladyshev V.N."/>
            <person name="Groth M."/>
            <person name="Guda C."/>
            <person name="Hadaegh A."/>
            <person name="Iglesias-Rodriguez M.D."/>
            <person name="Jenkins J."/>
            <person name="Jones B.M."/>
            <person name="Lawson T."/>
            <person name="Leese F."/>
            <person name="Lindquist E."/>
            <person name="Lobanov A."/>
            <person name="Lomsadze A."/>
            <person name="Malik S.B."/>
            <person name="Marsh M.E."/>
            <person name="Mackinder L."/>
            <person name="Mock T."/>
            <person name="Mueller-Roeber B."/>
            <person name="Pagarete A."/>
            <person name="Parker M."/>
            <person name="Probert I."/>
            <person name="Quesneville H."/>
            <person name="Raines C."/>
            <person name="Rensing S.A."/>
            <person name="Riano-Pachon D.M."/>
            <person name="Richier S."/>
            <person name="Rokitta S."/>
            <person name="Shiraiwa Y."/>
            <person name="Soanes D.M."/>
            <person name="van der Giezen M."/>
            <person name="Wahlund T.M."/>
            <person name="Williams B."/>
            <person name="Wilson W."/>
            <person name="Wolfe G."/>
            <person name="Wurch L.L."/>
        </authorList>
    </citation>
    <scope>NUCLEOTIDE SEQUENCE</scope>
</reference>
<dbReference type="PANTHER" id="PTHR13720">
    <property type="entry name" value="WD-40 REPEAT PROTEIN"/>
    <property type="match status" value="1"/>
</dbReference>
<dbReference type="Gene3D" id="2.130.10.10">
    <property type="entry name" value="YVTN repeat-like/Quinoprotein amine dehydrogenase"/>
    <property type="match status" value="2"/>
</dbReference>
<feature type="repeat" description="WD" evidence="3">
    <location>
        <begin position="234"/>
        <end position="268"/>
    </location>
</feature>
<evidence type="ECO:0000259" key="5">
    <source>
        <dbReference type="Pfam" id="PF23393"/>
    </source>
</evidence>
<dbReference type="KEGG" id="ehx:EMIHUDRAFT_194291"/>
<dbReference type="InterPro" id="IPR019775">
    <property type="entry name" value="WD40_repeat_CS"/>
</dbReference>
<evidence type="ECO:0000256" key="2">
    <source>
        <dbReference type="ARBA" id="ARBA00022737"/>
    </source>
</evidence>
<dbReference type="PANTHER" id="PTHR13720:SF24">
    <property type="entry name" value="WD REPEAT-CONTAINING PROTEIN 90"/>
    <property type="match status" value="1"/>
</dbReference>
<name>A0A0D3L192_EMIH1</name>
<reference evidence="6" key="2">
    <citation type="submission" date="2024-10" db="UniProtKB">
        <authorList>
            <consortium name="EnsemblProtists"/>
        </authorList>
    </citation>
    <scope>IDENTIFICATION</scope>
</reference>
<dbReference type="PROSITE" id="PS50082">
    <property type="entry name" value="WD_REPEATS_2"/>
    <property type="match status" value="1"/>
</dbReference>
<evidence type="ECO:0000256" key="3">
    <source>
        <dbReference type="PROSITE-ProRule" id="PRU00221"/>
    </source>
</evidence>
<dbReference type="RefSeq" id="XP_005794206.1">
    <property type="nucleotide sequence ID" value="XM_005794149.1"/>
</dbReference>
<dbReference type="Proteomes" id="UP000013827">
    <property type="component" value="Unassembled WGS sequence"/>
</dbReference>